<evidence type="ECO:0000313" key="4">
    <source>
        <dbReference type="EMBL" id="PZR52323.1"/>
    </source>
</evidence>
<dbReference type="Pfam" id="PF03602">
    <property type="entry name" value="Cons_hypoth95"/>
    <property type="match status" value="1"/>
</dbReference>
<dbReference type="PANTHER" id="PTHR43542:SF1">
    <property type="entry name" value="METHYLTRANSFERASE"/>
    <property type="match status" value="1"/>
</dbReference>
<dbReference type="EMBL" id="QKWH01000011">
    <property type="protein sequence ID" value="PZR52323.1"/>
    <property type="molecule type" value="Genomic_DNA"/>
</dbReference>
<evidence type="ECO:0000256" key="1">
    <source>
        <dbReference type="ARBA" id="ARBA00022603"/>
    </source>
</evidence>
<gene>
    <name evidence="4" type="primary">rsmD</name>
    <name evidence="4" type="ORF">DNL40_12645</name>
</gene>
<organism evidence="4 5">
    <name type="scientific">Xylanimonas oleitrophica</name>
    <dbReference type="NCBI Taxonomy" id="2607479"/>
    <lineage>
        <taxon>Bacteria</taxon>
        <taxon>Bacillati</taxon>
        <taxon>Actinomycetota</taxon>
        <taxon>Actinomycetes</taxon>
        <taxon>Micrococcales</taxon>
        <taxon>Promicromonosporaceae</taxon>
        <taxon>Xylanimonas</taxon>
    </lineage>
</organism>
<comment type="caution">
    <text evidence="4">The sequence shown here is derived from an EMBL/GenBank/DDBJ whole genome shotgun (WGS) entry which is preliminary data.</text>
</comment>
<dbReference type="PANTHER" id="PTHR43542">
    <property type="entry name" value="METHYLTRANSFERASE"/>
    <property type="match status" value="1"/>
</dbReference>
<dbReference type="NCBIfam" id="TIGR00095">
    <property type="entry name" value="16S rRNA (guanine(966)-N(2))-methyltransferase RsmD"/>
    <property type="match status" value="1"/>
</dbReference>
<evidence type="ECO:0000256" key="2">
    <source>
        <dbReference type="ARBA" id="ARBA00022679"/>
    </source>
</evidence>
<keyword evidence="1 4" id="KW-0489">Methyltransferase</keyword>
<sequence>MTRIVAGTHGGRTLQVPPKGTRPTSERVREALFSRLEHYGVVDGARVLDLYAGSGALGLEAVSRGATHVTLVDSARGAVEVARRNVAALGLGAAARVVAEDAGRYAAGLAAAPGDPLDLVLLDPPYDLSEEALGRVLADLAAPGVLAADAVVVVERSTRSPEPVWPAGLELLARKDYGETAVYYAEPNAPGEPGAGIA</sequence>
<dbReference type="EC" id="2.1.1.171" evidence="4"/>
<protein>
    <submittedName>
        <fullName evidence="4">16S rRNA (Guanine(966)-N(2))-methyltransferase RsmD</fullName>
        <ecNumber evidence="4">2.1.1.171</ecNumber>
    </submittedName>
</protein>
<dbReference type="Gene3D" id="3.40.50.150">
    <property type="entry name" value="Vaccinia Virus protein VP39"/>
    <property type="match status" value="1"/>
</dbReference>
<dbReference type="GO" id="GO:0052913">
    <property type="term" value="F:16S rRNA (guanine(966)-N(2))-methyltransferase activity"/>
    <property type="evidence" value="ECO:0007669"/>
    <property type="project" value="UniProtKB-EC"/>
</dbReference>
<reference evidence="4 5" key="1">
    <citation type="submission" date="2018-06" db="EMBL/GenBank/DDBJ databases">
        <title>Whole genome sequencing of a novel hydrocarbon degrading bacterial strain, PW21 isolated from oil contaminated produced water sample.</title>
        <authorList>
            <person name="Nagkirti P."/>
            <person name="Shaikh A."/>
            <person name="Gowdaman V."/>
            <person name="Engineer A.E."/>
            <person name="Dagar S."/>
            <person name="Dhakephalkar P.K."/>
        </authorList>
    </citation>
    <scope>NUCLEOTIDE SEQUENCE [LARGE SCALE GENOMIC DNA]</scope>
    <source>
        <strain evidence="4 5">PW21</strain>
    </source>
</reference>
<evidence type="ECO:0000313" key="5">
    <source>
        <dbReference type="Proteomes" id="UP000248783"/>
    </source>
</evidence>
<proteinExistence type="predicted"/>
<dbReference type="RefSeq" id="WP_111251667.1">
    <property type="nucleotide sequence ID" value="NZ_QKWH01000011.1"/>
</dbReference>
<dbReference type="GO" id="GO:0003676">
    <property type="term" value="F:nucleic acid binding"/>
    <property type="evidence" value="ECO:0007669"/>
    <property type="project" value="InterPro"/>
</dbReference>
<evidence type="ECO:0000256" key="3">
    <source>
        <dbReference type="SAM" id="MobiDB-lite"/>
    </source>
</evidence>
<feature type="region of interest" description="Disordered" evidence="3">
    <location>
        <begin position="1"/>
        <end position="23"/>
    </location>
</feature>
<dbReference type="CDD" id="cd02440">
    <property type="entry name" value="AdoMet_MTases"/>
    <property type="match status" value="1"/>
</dbReference>
<dbReference type="Proteomes" id="UP000248783">
    <property type="component" value="Unassembled WGS sequence"/>
</dbReference>
<name>A0A2W5WNI5_9MICO</name>
<dbReference type="InterPro" id="IPR002052">
    <property type="entry name" value="DNA_methylase_N6_adenine_CS"/>
</dbReference>
<keyword evidence="2 4" id="KW-0808">Transferase</keyword>
<dbReference type="InterPro" id="IPR029063">
    <property type="entry name" value="SAM-dependent_MTases_sf"/>
</dbReference>
<accession>A0A2W5WNI5</accession>
<dbReference type="SUPFAM" id="SSF53335">
    <property type="entry name" value="S-adenosyl-L-methionine-dependent methyltransferases"/>
    <property type="match status" value="1"/>
</dbReference>
<keyword evidence="5" id="KW-1185">Reference proteome</keyword>
<dbReference type="PIRSF" id="PIRSF004553">
    <property type="entry name" value="CHP00095"/>
    <property type="match status" value="1"/>
</dbReference>
<dbReference type="InterPro" id="IPR004398">
    <property type="entry name" value="RNA_MeTrfase_RsmD"/>
</dbReference>
<dbReference type="PROSITE" id="PS00092">
    <property type="entry name" value="N6_MTASE"/>
    <property type="match status" value="1"/>
</dbReference>
<dbReference type="AlphaFoldDB" id="A0A2W5WNI5"/>